<evidence type="ECO:0000313" key="2">
    <source>
        <dbReference type="Proteomes" id="UP000644507"/>
    </source>
</evidence>
<evidence type="ECO:0000313" key="1">
    <source>
        <dbReference type="EMBL" id="GHC43145.1"/>
    </source>
</evidence>
<dbReference type="Pfam" id="PF22091">
    <property type="entry name" value="DUF6941"/>
    <property type="match status" value="1"/>
</dbReference>
<reference evidence="1" key="1">
    <citation type="journal article" date="2014" name="Int. J. Syst. Evol. Microbiol.">
        <title>Complete genome sequence of Corynebacterium casei LMG S-19264T (=DSM 44701T), isolated from a smear-ripened cheese.</title>
        <authorList>
            <consortium name="US DOE Joint Genome Institute (JGI-PGF)"/>
            <person name="Walter F."/>
            <person name="Albersmeier A."/>
            <person name="Kalinowski J."/>
            <person name="Ruckert C."/>
        </authorList>
    </citation>
    <scope>NUCLEOTIDE SEQUENCE</scope>
    <source>
        <strain evidence="1">KCTC 12988</strain>
    </source>
</reference>
<dbReference type="AlphaFoldDB" id="A0A918TEW9"/>
<sequence>MDFQIATLCDYAADHQGKMTVVAPFDALAARELPVRHPQCALAMRVCMTPDDNGDHTMLISLIDEDGQAVNPQMPIKADLPVKMPDDVAFVTRNLIVNFQGLEFKKTGVYSVDITLDGELAVRIPLRVVKVDEKGQQVPA</sequence>
<accession>A0A918TEW9</accession>
<dbReference type="EMBL" id="BMXI01000002">
    <property type="protein sequence ID" value="GHC43145.1"/>
    <property type="molecule type" value="Genomic_DNA"/>
</dbReference>
<dbReference type="InterPro" id="IPR054221">
    <property type="entry name" value="DUF6941"/>
</dbReference>
<comment type="caution">
    <text evidence="1">The sequence shown here is derived from an EMBL/GenBank/DDBJ whole genome shotgun (WGS) entry which is preliminary data.</text>
</comment>
<reference evidence="1" key="2">
    <citation type="submission" date="2020-09" db="EMBL/GenBank/DDBJ databases">
        <authorList>
            <person name="Sun Q."/>
            <person name="Kim S."/>
        </authorList>
    </citation>
    <scope>NUCLEOTIDE SEQUENCE</scope>
    <source>
        <strain evidence="1">KCTC 12988</strain>
    </source>
</reference>
<proteinExistence type="predicted"/>
<organism evidence="1 2">
    <name type="scientific">Roseibacillus persicicus</name>
    <dbReference type="NCBI Taxonomy" id="454148"/>
    <lineage>
        <taxon>Bacteria</taxon>
        <taxon>Pseudomonadati</taxon>
        <taxon>Verrucomicrobiota</taxon>
        <taxon>Verrucomicrobiia</taxon>
        <taxon>Verrucomicrobiales</taxon>
        <taxon>Verrucomicrobiaceae</taxon>
        <taxon>Roseibacillus</taxon>
    </lineage>
</organism>
<dbReference type="Proteomes" id="UP000644507">
    <property type="component" value="Unassembled WGS sequence"/>
</dbReference>
<protein>
    <submittedName>
        <fullName evidence="1">Uncharacterized protein</fullName>
    </submittedName>
</protein>
<dbReference type="RefSeq" id="WP_189567095.1">
    <property type="nucleotide sequence ID" value="NZ_BMXI01000002.1"/>
</dbReference>
<gene>
    <name evidence="1" type="ORF">GCM10007100_05260</name>
</gene>
<name>A0A918TEW9_9BACT</name>
<keyword evidence="2" id="KW-1185">Reference proteome</keyword>